<keyword evidence="2" id="KW-1185">Reference proteome</keyword>
<dbReference type="OrthoDB" id="3060222at2759"/>
<sequence>MSATILTSPGVPTAMPVLSRADDSKMPLKELEERRWLSVAIESVYYEHIPGPEASNRCTVLLNLTFVLPRNELLAFARVPLSTHEPTAPDGSFSVSGIPSGHEPVRMGTASIKKQTHFTPTVNVAAPPFQVEVGGMGQDRERSHQEDYEISLLSFLPSQGSQPPLVEFHFENRHAVFYPKAIKLLVQVQKNRNPSDSFIASFPFQLFLSWDLHVDVHDMSVPHLIKRLISKLQKHDGWKFNIKGKYRETLAQDAIRDAGRLPECESIIVGLKAAVRPFLR</sequence>
<dbReference type="EMBL" id="KL142412">
    <property type="protein sequence ID" value="KDR67858.1"/>
    <property type="molecule type" value="Genomic_DNA"/>
</dbReference>
<name>A0A067SM50_GALM3</name>
<dbReference type="HOGENOM" id="CLU_1103366_0_0_1"/>
<evidence type="ECO:0000313" key="1">
    <source>
        <dbReference type="EMBL" id="KDR67858.1"/>
    </source>
</evidence>
<proteinExistence type="predicted"/>
<dbReference type="Proteomes" id="UP000027222">
    <property type="component" value="Unassembled WGS sequence"/>
</dbReference>
<accession>A0A067SM50</accession>
<dbReference type="AlphaFoldDB" id="A0A067SM50"/>
<protein>
    <submittedName>
        <fullName evidence="1">Uncharacterized protein</fullName>
    </submittedName>
</protein>
<dbReference type="STRING" id="685588.A0A067SM50"/>
<reference evidence="2" key="1">
    <citation type="journal article" date="2014" name="Proc. Natl. Acad. Sci. U.S.A.">
        <title>Extensive sampling of basidiomycete genomes demonstrates inadequacy of the white-rot/brown-rot paradigm for wood decay fungi.</title>
        <authorList>
            <person name="Riley R."/>
            <person name="Salamov A.A."/>
            <person name="Brown D.W."/>
            <person name="Nagy L.G."/>
            <person name="Floudas D."/>
            <person name="Held B.W."/>
            <person name="Levasseur A."/>
            <person name="Lombard V."/>
            <person name="Morin E."/>
            <person name="Otillar R."/>
            <person name="Lindquist E.A."/>
            <person name="Sun H."/>
            <person name="LaButti K.M."/>
            <person name="Schmutz J."/>
            <person name="Jabbour D."/>
            <person name="Luo H."/>
            <person name="Baker S.E."/>
            <person name="Pisabarro A.G."/>
            <person name="Walton J.D."/>
            <person name="Blanchette R.A."/>
            <person name="Henrissat B."/>
            <person name="Martin F."/>
            <person name="Cullen D."/>
            <person name="Hibbett D.S."/>
            <person name="Grigoriev I.V."/>
        </authorList>
    </citation>
    <scope>NUCLEOTIDE SEQUENCE [LARGE SCALE GENOMIC DNA]</scope>
    <source>
        <strain evidence="2">CBS 339.88</strain>
    </source>
</reference>
<evidence type="ECO:0000313" key="2">
    <source>
        <dbReference type="Proteomes" id="UP000027222"/>
    </source>
</evidence>
<gene>
    <name evidence="1" type="ORF">GALMADRAFT_272943</name>
</gene>
<organism evidence="1 2">
    <name type="scientific">Galerina marginata (strain CBS 339.88)</name>
    <dbReference type="NCBI Taxonomy" id="685588"/>
    <lineage>
        <taxon>Eukaryota</taxon>
        <taxon>Fungi</taxon>
        <taxon>Dikarya</taxon>
        <taxon>Basidiomycota</taxon>
        <taxon>Agaricomycotina</taxon>
        <taxon>Agaricomycetes</taxon>
        <taxon>Agaricomycetidae</taxon>
        <taxon>Agaricales</taxon>
        <taxon>Agaricineae</taxon>
        <taxon>Strophariaceae</taxon>
        <taxon>Galerina</taxon>
    </lineage>
</organism>